<dbReference type="RefSeq" id="XP_005090719.1">
    <property type="nucleotide sequence ID" value="XM_005090662.3"/>
</dbReference>
<keyword evidence="4" id="KW-1185">Reference proteome</keyword>
<organism evidence="4 5">
    <name type="scientific">Aplysia californica</name>
    <name type="common">California sea hare</name>
    <dbReference type="NCBI Taxonomy" id="6500"/>
    <lineage>
        <taxon>Eukaryota</taxon>
        <taxon>Metazoa</taxon>
        <taxon>Spiralia</taxon>
        <taxon>Lophotrochozoa</taxon>
        <taxon>Mollusca</taxon>
        <taxon>Gastropoda</taxon>
        <taxon>Heterobranchia</taxon>
        <taxon>Euthyneura</taxon>
        <taxon>Tectipleura</taxon>
        <taxon>Aplysiida</taxon>
        <taxon>Aplysioidea</taxon>
        <taxon>Aplysiidae</taxon>
        <taxon>Aplysia</taxon>
    </lineage>
</organism>
<feature type="domain" description="Ubiquitin-like" evidence="3">
    <location>
        <begin position="26"/>
        <end position="76"/>
    </location>
</feature>
<feature type="region of interest" description="Disordered" evidence="1">
    <location>
        <begin position="188"/>
        <end position="276"/>
    </location>
</feature>
<dbReference type="PROSITE" id="PS50030">
    <property type="entry name" value="UBA"/>
    <property type="match status" value="1"/>
</dbReference>
<dbReference type="GeneID" id="101847550"/>
<dbReference type="PANTHER" id="PTHR10677">
    <property type="entry name" value="UBIQUILIN"/>
    <property type="match status" value="1"/>
</dbReference>
<dbReference type="InterPro" id="IPR015940">
    <property type="entry name" value="UBA"/>
</dbReference>
<protein>
    <submittedName>
        <fullName evidence="5">Ubiquitin-like protein 7 isoform X2</fullName>
    </submittedName>
</protein>
<dbReference type="SUPFAM" id="SSF46934">
    <property type="entry name" value="UBA-like"/>
    <property type="match status" value="1"/>
</dbReference>
<dbReference type="InterPro" id="IPR047878">
    <property type="entry name" value="UBL7_UBA"/>
</dbReference>
<feature type="compositionally biased region" description="Low complexity" evidence="1">
    <location>
        <begin position="234"/>
        <end position="274"/>
    </location>
</feature>
<dbReference type="Proteomes" id="UP000694888">
    <property type="component" value="Unplaced"/>
</dbReference>
<proteinExistence type="predicted"/>
<dbReference type="Gene3D" id="3.10.20.90">
    <property type="entry name" value="Phosphatidylinositol 3-kinase Catalytic Subunit, Chain A, domain 1"/>
    <property type="match status" value="1"/>
</dbReference>
<evidence type="ECO:0000313" key="5">
    <source>
        <dbReference type="RefSeq" id="XP_005090719.1"/>
    </source>
</evidence>
<name>A0ABM0JCR9_APLCA</name>
<dbReference type="PANTHER" id="PTHR10677:SF25">
    <property type="entry name" value="UBIQUITIN-LIKE PROTEIN 7"/>
    <property type="match status" value="1"/>
</dbReference>
<feature type="domain" description="UBA" evidence="2">
    <location>
        <begin position="290"/>
        <end position="332"/>
    </location>
</feature>
<evidence type="ECO:0000313" key="4">
    <source>
        <dbReference type="Proteomes" id="UP000694888"/>
    </source>
</evidence>
<evidence type="ECO:0000259" key="2">
    <source>
        <dbReference type="PROSITE" id="PS50030"/>
    </source>
</evidence>
<evidence type="ECO:0000259" key="3">
    <source>
        <dbReference type="PROSITE" id="PS50053"/>
    </source>
</evidence>
<dbReference type="Gene3D" id="1.10.8.10">
    <property type="entry name" value="DNA helicase RuvA subunit, C-terminal domain"/>
    <property type="match status" value="1"/>
</dbReference>
<dbReference type="SUPFAM" id="SSF54236">
    <property type="entry name" value="Ubiquitin-like"/>
    <property type="match status" value="1"/>
</dbReference>
<dbReference type="PROSITE" id="PS50053">
    <property type="entry name" value="UBIQUITIN_2"/>
    <property type="match status" value="1"/>
</dbReference>
<reference evidence="5" key="1">
    <citation type="submission" date="2025-08" db="UniProtKB">
        <authorList>
            <consortium name="RefSeq"/>
        </authorList>
    </citation>
    <scope>IDENTIFICATION</scope>
</reference>
<dbReference type="InterPro" id="IPR015496">
    <property type="entry name" value="Ubiquilin"/>
</dbReference>
<dbReference type="InterPro" id="IPR000626">
    <property type="entry name" value="Ubiquitin-like_dom"/>
</dbReference>
<dbReference type="InterPro" id="IPR029071">
    <property type="entry name" value="Ubiquitin-like_domsf"/>
</dbReference>
<sequence>MASVNVCSRLSSNDTKRFQVSVKDLDQIVGILSQEISKYLEVNEENYDIIFAGRVLKPDAVLSKMSIHHLSTVYVVPKFSNVKSGQKDEVVTGPSKSEVTMAMQSALLNLEYRNIVERMLSDPDSVENIIATTPGLDKDPAVLAMLQKPELVAILAHPQNMDSLLQLHPSFAQAAVTIATAVNEEAPKSGISASGGVSYSMDQMSDEDEDMSEVQANRGRRQVPHGASGSQNITASQLAAALQAATGSGSSGTSPPVAVVPSTSQQPGPSGSGTAISSDFFQQAMAHAQSASSDAALQQLREMGITDENVARQALAATGGDIQAAIDLIFGDGLM</sequence>
<evidence type="ECO:0000256" key="1">
    <source>
        <dbReference type="SAM" id="MobiDB-lite"/>
    </source>
</evidence>
<accession>A0ABM0JCR9</accession>
<dbReference type="InterPro" id="IPR009060">
    <property type="entry name" value="UBA-like_sf"/>
</dbReference>
<dbReference type="SMART" id="SM00165">
    <property type="entry name" value="UBA"/>
    <property type="match status" value="1"/>
</dbReference>
<dbReference type="CDD" id="cd14326">
    <property type="entry name" value="UBA_UBL7"/>
    <property type="match status" value="1"/>
</dbReference>
<dbReference type="Pfam" id="PF00627">
    <property type="entry name" value="UBA"/>
    <property type="match status" value="1"/>
</dbReference>
<gene>
    <name evidence="5" type="primary">LOC101847550</name>
</gene>